<feature type="transmembrane region" description="Helical" evidence="1">
    <location>
        <begin position="365"/>
        <end position="383"/>
    </location>
</feature>
<keyword evidence="1" id="KW-1133">Transmembrane helix</keyword>
<organism evidence="3 4">
    <name type="scientific">Marinobacter shengliensis</name>
    <dbReference type="NCBI Taxonomy" id="1389223"/>
    <lineage>
        <taxon>Bacteria</taxon>
        <taxon>Pseudomonadati</taxon>
        <taxon>Pseudomonadota</taxon>
        <taxon>Gammaproteobacteria</taxon>
        <taxon>Pseudomonadales</taxon>
        <taxon>Marinobacteraceae</taxon>
        <taxon>Marinobacter</taxon>
    </lineage>
</organism>
<feature type="transmembrane region" description="Helical" evidence="1">
    <location>
        <begin position="201"/>
        <end position="217"/>
    </location>
</feature>
<keyword evidence="1" id="KW-0812">Transmembrane</keyword>
<feature type="transmembrane region" description="Helical" evidence="1">
    <location>
        <begin position="178"/>
        <end position="195"/>
    </location>
</feature>
<gene>
    <name evidence="3" type="ORF">ACE05E_10890</name>
</gene>
<feature type="transmembrane region" description="Helical" evidence="1">
    <location>
        <begin position="389"/>
        <end position="410"/>
    </location>
</feature>
<dbReference type="RefSeq" id="WP_374814317.1">
    <property type="nucleotide sequence ID" value="NZ_JBHFLD010000012.1"/>
</dbReference>
<feature type="transmembrane region" description="Helical" evidence="1">
    <location>
        <begin position="69"/>
        <end position="86"/>
    </location>
</feature>
<dbReference type="EMBL" id="JBHFLD010000012">
    <property type="protein sequence ID" value="MFB2715987.1"/>
    <property type="molecule type" value="Genomic_DNA"/>
</dbReference>
<protein>
    <submittedName>
        <fullName evidence="3">DUF6418 domain-containing protein</fullName>
    </submittedName>
</protein>
<proteinExistence type="predicted"/>
<feature type="transmembrane region" description="Helical" evidence="1">
    <location>
        <begin position="229"/>
        <end position="249"/>
    </location>
</feature>
<feature type="transmembrane region" description="Helical" evidence="1">
    <location>
        <begin position="330"/>
        <end position="353"/>
    </location>
</feature>
<feature type="transmembrane region" description="Helical" evidence="1">
    <location>
        <begin position="149"/>
        <end position="171"/>
    </location>
</feature>
<feature type="transmembrane region" description="Helical" evidence="1">
    <location>
        <begin position="107"/>
        <end position="129"/>
    </location>
</feature>
<evidence type="ECO:0000313" key="3">
    <source>
        <dbReference type="EMBL" id="MFB2715987.1"/>
    </source>
</evidence>
<reference evidence="3 4" key="1">
    <citation type="submission" date="2024-09" db="EMBL/GenBank/DDBJ databases">
        <title>Draft genome sequences of 6 high pH adapted Marinobacter shengliensis sp. isolated from Mariana forearc serpentinite mud volcanoes.</title>
        <authorList>
            <person name="Elkassas S."/>
            <person name="Serres M."/>
            <person name="Michael N."/>
            <person name="Amina P."/>
            <person name="Teodora Z."/>
            <person name="Julie H."/>
        </authorList>
    </citation>
    <scope>NUCLEOTIDE SEQUENCE [LARGE SCALE GENOMIC DNA]</scope>
    <source>
        <strain evidence="3 4">EB4</strain>
    </source>
</reference>
<feature type="transmembrane region" description="Helical" evidence="1">
    <location>
        <begin position="31"/>
        <end position="49"/>
    </location>
</feature>
<feature type="domain" description="DUF6418" evidence="2">
    <location>
        <begin position="298"/>
        <end position="398"/>
    </location>
</feature>
<dbReference type="Pfam" id="PF19982">
    <property type="entry name" value="DUF6418"/>
    <property type="match status" value="1"/>
</dbReference>
<accession>A0ABV4W728</accession>
<sequence length="417" mass="47723">MSELEVFISIIFLGGSIFIFLKLIGSYYLILSYYLFSIILGGVSVLYISLNEIYLLEQDLYSHYHNGHVFLSVMIFLSFLGVWASQKMKVSSSLIPKIGFDAGQVNIFALLFCSAFISILYVNIFVSGVPPLFSAGYIDRFEFLENTRLWFFLKFFGAISIHVPIILGYLLACSKWKVFVSILFVAYEVYLVFIGQKFGGPLLGLLFFALPFLSLNLEGKSIGDFLRSYIVEIAIVFLLLISLVFYHYASYSLSDDFGGPLGLILYRVFGMQGHMFWGVFNDFSWLHNNVLNVFEFTNAMQNLMLKISPEIAPEMIKRGVNFTFGFYAAVAYYFSFLSFFVAFFSFLFLGLMSRVWFSLLKEKKIVGFFFVSNLLVMYVSFISMGSLSAIVNVKFISIILFLVIWSALAIRFRRVFK</sequence>
<evidence type="ECO:0000259" key="2">
    <source>
        <dbReference type="Pfam" id="PF19982"/>
    </source>
</evidence>
<dbReference type="Proteomes" id="UP001576762">
    <property type="component" value="Unassembled WGS sequence"/>
</dbReference>
<dbReference type="InterPro" id="IPR046303">
    <property type="entry name" value="DUF6418"/>
</dbReference>
<comment type="caution">
    <text evidence="3">The sequence shown here is derived from an EMBL/GenBank/DDBJ whole genome shotgun (WGS) entry which is preliminary data.</text>
</comment>
<keyword evidence="1" id="KW-0472">Membrane</keyword>
<evidence type="ECO:0000256" key="1">
    <source>
        <dbReference type="SAM" id="Phobius"/>
    </source>
</evidence>
<evidence type="ECO:0000313" key="4">
    <source>
        <dbReference type="Proteomes" id="UP001576762"/>
    </source>
</evidence>
<name>A0ABV4W728_9GAMM</name>
<keyword evidence="4" id="KW-1185">Reference proteome</keyword>
<feature type="transmembrane region" description="Helical" evidence="1">
    <location>
        <begin position="6"/>
        <end position="24"/>
    </location>
</feature>